<proteinExistence type="inferred from homology"/>
<name>A0A2V4DNL0_9GAMM</name>
<comment type="similarity">
    <text evidence="1">Belongs to the ros/MucR family.</text>
</comment>
<dbReference type="InterPro" id="IPR041920">
    <property type="entry name" value="ROS/MUCR_sf"/>
</dbReference>
<dbReference type="GO" id="GO:0006355">
    <property type="term" value="P:regulation of DNA-templated transcription"/>
    <property type="evidence" value="ECO:0007669"/>
    <property type="project" value="InterPro"/>
</dbReference>
<dbReference type="GO" id="GO:0008270">
    <property type="term" value="F:zinc ion binding"/>
    <property type="evidence" value="ECO:0007669"/>
    <property type="project" value="InterPro"/>
</dbReference>
<dbReference type="EMBL" id="QGLO01000004">
    <property type="protein sequence ID" value="PXY91438.1"/>
    <property type="molecule type" value="Genomic_DNA"/>
</dbReference>
<gene>
    <name evidence="2" type="ORF">DKK78_03665</name>
</gene>
<organism evidence="2 3">
    <name type="scientific">Gilliamella apis</name>
    <dbReference type="NCBI Taxonomy" id="1970738"/>
    <lineage>
        <taxon>Bacteria</taxon>
        <taxon>Pseudomonadati</taxon>
        <taxon>Pseudomonadota</taxon>
        <taxon>Gammaproteobacteria</taxon>
        <taxon>Orbales</taxon>
        <taxon>Orbaceae</taxon>
        <taxon>Gilliamella</taxon>
    </lineage>
</organism>
<dbReference type="AlphaFoldDB" id="A0A2V4DNL0"/>
<evidence type="ECO:0000313" key="3">
    <source>
        <dbReference type="Proteomes" id="UP000247673"/>
    </source>
</evidence>
<sequence length="185" mass="21707">MKNWATEEVEILTLNCHLPIADLMKLLPRRSYNAIYSKIRALDDNNIKPIQAKSFFNEKITSLADVDEYIKYDLIQCLECGKWFPFLPVHLNRIHQIDSIDYRIKHDLPAQTPLAGVKYREMHRAKMNKLIEDGIVVHEHLKDAIEKSKFAGRGKRATYELDRQRENVTKNQIWLKSPRTKVGHK</sequence>
<comment type="caution">
    <text evidence="2">The sequence shown here is derived from an EMBL/GenBank/DDBJ whole genome shotgun (WGS) entry which is preliminary data.</text>
</comment>
<dbReference type="OrthoDB" id="6631728at2"/>
<accession>A0A2V4DNL0</accession>
<protein>
    <submittedName>
        <fullName evidence="2">Uncharacterized protein</fullName>
    </submittedName>
</protein>
<dbReference type="InterPro" id="IPR008807">
    <property type="entry name" value="ROS_MUCR"/>
</dbReference>
<evidence type="ECO:0000313" key="2">
    <source>
        <dbReference type="EMBL" id="PXY91438.1"/>
    </source>
</evidence>
<dbReference type="Pfam" id="PF05443">
    <property type="entry name" value="ROS_MUCR"/>
    <property type="match status" value="1"/>
</dbReference>
<dbReference type="GO" id="GO:0003677">
    <property type="term" value="F:DNA binding"/>
    <property type="evidence" value="ECO:0007669"/>
    <property type="project" value="InterPro"/>
</dbReference>
<evidence type="ECO:0000256" key="1">
    <source>
        <dbReference type="ARBA" id="ARBA00007031"/>
    </source>
</evidence>
<dbReference type="Proteomes" id="UP000247673">
    <property type="component" value="Unassembled WGS sequence"/>
</dbReference>
<dbReference type="Gene3D" id="1.10.10.1550">
    <property type="entry name" value="ROS/MUCR transcriptional regulator protein"/>
    <property type="match status" value="1"/>
</dbReference>
<reference evidence="2 3" key="1">
    <citation type="submission" date="2018-05" db="EMBL/GenBank/DDBJ databases">
        <title>Reference genomes for bee gut microbiota database.</title>
        <authorList>
            <person name="Ellegaard K.M."/>
        </authorList>
    </citation>
    <scope>NUCLEOTIDE SEQUENCE [LARGE SCALE GENOMIC DNA]</scope>
    <source>
        <strain evidence="2 3">ESL0172</strain>
    </source>
</reference>
<keyword evidence="3" id="KW-1185">Reference proteome</keyword>
<dbReference type="RefSeq" id="WP_110447406.1">
    <property type="nucleotide sequence ID" value="NZ_CP132381.1"/>
</dbReference>